<comment type="caution">
    <text evidence="8">The sequence shown here is derived from an EMBL/GenBank/DDBJ whole genome shotgun (WGS) entry which is preliminary data.</text>
</comment>
<keyword evidence="3 6" id="KW-0238">DNA-binding</keyword>
<evidence type="ECO:0000313" key="9">
    <source>
        <dbReference type="Proteomes" id="UP000617951"/>
    </source>
</evidence>
<keyword evidence="2 6" id="KW-0227">DNA damage</keyword>
<comment type="similarity">
    <text evidence="6">Belongs to the RuvA family.</text>
</comment>
<dbReference type="Proteomes" id="UP000617951">
    <property type="component" value="Unassembled WGS sequence"/>
</dbReference>
<comment type="domain">
    <text evidence="6">Has three domains with a flexible linker between the domains II and III and assumes an 'L' shape. Domain III is highly mobile and contacts RuvB.</text>
</comment>
<dbReference type="InterPro" id="IPR011114">
    <property type="entry name" value="RuvA_C"/>
</dbReference>
<dbReference type="AlphaFoldDB" id="A0A926DH02"/>
<dbReference type="InterPro" id="IPR003583">
    <property type="entry name" value="Hlx-hairpin-Hlx_DNA-bd_motif"/>
</dbReference>
<organism evidence="8 9">
    <name type="scientific">Guopingia tenuis</name>
    <dbReference type="NCBI Taxonomy" id="2763656"/>
    <lineage>
        <taxon>Bacteria</taxon>
        <taxon>Bacillati</taxon>
        <taxon>Bacillota</taxon>
        <taxon>Clostridia</taxon>
        <taxon>Christensenellales</taxon>
        <taxon>Christensenellaceae</taxon>
        <taxon>Guopingia</taxon>
    </lineage>
</organism>
<dbReference type="GO" id="GO:0006281">
    <property type="term" value="P:DNA repair"/>
    <property type="evidence" value="ECO:0007669"/>
    <property type="project" value="UniProtKB-UniRule"/>
</dbReference>
<dbReference type="GO" id="GO:0009379">
    <property type="term" value="C:Holliday junction helicase complex"/>
    <property type="evidence" value="ECO:0007669"/>
    <property type="project" value="InterPro"/>
</dbReference>
<comment type="function">
    <text evidence="6">The RuvA-RuvB-RuvC complex processes Holliday junction (HJ) DNA during genetic recombination and DNA repair, while the RuvA-RuvB complex plays an important role in the rescue of blocked DNA replication forks via replication fork reversal (RFR). RuvA specifically binds to HJ cruciform DNA, conferring on it an open structure. The RuvB hexamer acts as an ATP-dependent pump, pulling dsDNA into and through the RuvAB complex. HJ branch migration allows RuvC to scan DNA until it finds its consensus sequence, where it cleaves and resolves the cruciform DNA.</text>
</comment>
<dbReference type="Gene3D" id="1.10.150.20">
    <property type="entry name" value="5' to 3' exonuclease, C-terminal subdomain"/>
    <property type="match status" value="1"/>
</dbReference>
<dbReference type="Gene3D" id="1.10.8.10">
    <property type="entry name" value="DNA helicase RuvA subunit, C-terminal domain"/>
    <property type="match status" value="1"/>
</dbReference>
<evidence type="ECO:0000256" key="3">
    <source>
        <dbReference type="ARBA" id="ARBA00023125"/>
    </source>
</evidence>
<keyword evidence="4 6" id="KW-0233">DNA recombination</keyword>
<dbReference type="NCBIfam" id="TIGR00084">
    <property type="entry name" value="ruvA"/>
    <property type="match status" value="1"/>
</dbReference>
<dbReference type="HAMAP" id="MF_00031">
    <property type="entry name" value="DNA_HJ_migration_RuvA"/>
    <property type="match status" value="1"/>
</dbReference>
<gene>
    <name evidence="6 8" type="primary">ruvA</name>
    <name evidence="8" type="ORF">H8693_01695</name>
</gene>
<dbReference type="SUPFAM" id="SSF50249">
    <property type="entry name" value="Nucleic acid-binding proteins"/>
    <property type="match status" value="1"/>
</dbReference>
<comment type="subcellular location">
    <subcellularLocation>
        <location evidence="6">Cytoplasm</location>
    </subcellularLocation>
</comment>
<dbReference type="SUPFAM" id="SSF47781">
    <property type="entry name" value="RuvA domain 2-like"/>
    <property type="match status" value="1"/>
</dbReference>
<keyword evidence="1 6" id="KW-0963">Cytoplasm</keyword>
<sequence length="195" mass="20786">MYAFIRGKIALIGEQHLALDVSGVGYKISVTQRFLQQAKLGEEVVLYTHLIVREDDLSLYGFATEQEKNMFERLIGISGVGPKAGMAILSSMTLNDIATAILSADARAFSKVNGIGPKTAGRIVLELKDKIDVSEAVGGDVLAPAESTPVAEAMEALISLGYEKSEAVSAVSAVKDLADSAEDLTRMALKRLSLQ</sequence>
<dbReference type="InterPro" id="IPR010994">
    <property type="entry name" value="RuvA_2-like"/>
</dbReference>
<dbReference type="Gene3D" id="2.40.50.140">
    <property type="entry name" value="Nucleic acid-binding proteins"/>
    <property type="match status" value="1"/>
</dbReference>
<evidence type="ECO:0000259" key="7">
    <source>
        <dbReference type="SMART" id="SM00278"/>
    </source>
</evidence>
<dbReference type="SMART" id="SM00278">
    <property type="entry name" value="HhH1"/>
    <property type="match status" value="2"/>
</dbReference>
<accession>A0A926DH02</accession>
<feature type="domain" description="Helix-hairpin-helix DNA-binding motif class 1" evidence="7">
    <location>
        <begin position="107"/>
        <end position="126"/>
    </location>
</feature>
<evidence type="ECO:0000256" key="5">
    <source>
        <dbReference type="ARBA" id="ARBA00023204"/>
    </source>
</evidence>
<evidence type="ECO:0000256" key="2">
    <source>
        <dbReference type="ARBA" id="ARBA00022763"/>
    </source>
</evidence>
<dbReference type="GO" id="GO:0009378">
    <property type="term" value="F:four-way junction helicase activity"/>
    <property type="evidence" value="ECO:0007669"/>
    <property type="project" value="InterPro"/>
</dbReference>
<feature type="region of interest" description="Domain III" evidence="6">
    <location>
        <begin position="145"/>
        <end position="195"/>
    </location>
</feature>
<dbReference type="InterPro" id="IPR000085">
    <property type="entry name" value="RuvA"/>
</dbReference>
<keyword evidence="5 6" id="KW-0234">DNA repair</keyword>
<proteinExistence type="inferred from homology"/>
<dbReference type="InterPro" id="IPR013849">
    <property type="entry name" value="DNA_helicase_Holl-junc_RuvA_I"/>
</dbReference>
<comment type="subunit">
    <text evidence="6">Homotetramer. Forms an RuvA(8)-RuvB(12)-Holliday junction (HJ) complex. HJ DNA is sandwiched between 2 RuvA tetramers; dsDNA enters through RuvA and exits via RuvB. An RuvB hexamer assembles on each DNA strand where it exits the tetramer. Each RuvB hexamer is contacted by two RuvA subunits (via domain III) on 2 adjacent RuvB subunits; this complex drives branch migration. In the full resolvosome a probable DNA-RuvA(4)-RuvB(12)-RuvC(2) complex forms which resolves the HJ.</text>
</comment>
<protein>
    <recommendedName>
        <fullName evidence="6">Holliday junction branch migration complex subunit RuvA</fullName>
    </recommendedName>
</protein>
<name>A0A926DH02_9FIRM</name>
<reference evidence="8" key="1">
    <citation type="submission" date="2020-08" db="EMBL/GenBank/DDBJ databases">
        <title>Genome public.</title>
        <authorList>
            <person name="Liu C."/>
            <person name="Sun Q."/>
        </authorList>
    </citation>
    <scope>NUCLEOTIDE SEQUENCE</scope>
    <source>
        <strain evidence="8">NSJ-63</strain>
    </source>
</reference>
<dbReference type="RefSeq" id="WP_249279530.1">
    <property type="nucleotide sequence ID" value="NZ_JACRSS010000001.1"/>
</dbReference>
<evidence type="ECO:0000313" key="8">
    <source>
        <dbReference type="EMBL" id="MBC8537642.1"/>
    </source>
</evidence>
<comment type="caution">
    <text evidence="6">Lacks conserved residue(s) required for the propagation of feature annotation.</text>
</comment>
<evidence type="ECO:0000256" key="4">
    <source>
        <dbReference type="ARBA" id="ARBA00023172"/>
    </source>
</evidence>
<dbReference type="CDD" id="cd14332">
    <property type="entry name" value="UBA_RuvA_C"/>
    <property type="match status" value="1"/>
</dbReference>
<dbReference type="GO" id="GO:0006310">
    <property type="term" value="P:DNA recombination"/>
    <property type="evidence" value="ECO:0007669"/>
    <property type="project" value="UniProtKB-UniRule"/>
</dbReference>
<dbReference type="SUPFAM" id="SSF46929">
    <property type="entry name" value="DNA helicase RuvA subunit, C-terminal domain"/>
    <property type="match status" value="1"/>
</dbReference>
<dbReference type="GO" id="GO:0000400">
    <property type="term" value="F:four-way junction DNA binding"/>
    <property type="evidence" value="ECO:0007669"/>
    <property type="project" value="UniProtKB-UniRule"/>
</dbReference>
<dbReference type="GO" id="GO:0005737">
    <property type="term" value="C:cytoplasm"/>
    <property type="evidence" value="ECO:0007669"/>
    <property type="project" value="UniProtKB-SubCell"/>
</dbReference>
<dbReference type="Pfam" id="PF07499">
    <property type="entry name" value="RuvA_C"/>
    <property type="match status" value="1"/>
</dbReference>
<feature type="domain" description="Helix-hairpin-helix DNA-binding motif class 1" evidence="7">
    <location>
        <begin position="72"/>
        <end position="91"/>
    </location>
</feature>
<dbReference type="GO" id="GO:0048476">
    <property type="term" value="C:Holliday junction resolvase complex"/>
    <property type="evidence" value="ECO:0007669"/>
    <property type="project" value="UniProtKB-UniRule"/>
</dbReference>
<dbReference type="Pfam" id="PF01330">
    <property type="entry name" value="RuvA_N"/>
    <property type="match status" value="1"/>
</dbReference>
<evidence type="ECO:0000256" key="1">
    <source>
        <dbReference type="ARBA" id="ARBA00022490"/>
    </source>
</evidence>
<evidence type="ECO:0000256" key="6">
    <source>
        <dbReference type="HAMAP-Rule" id="MF_00031"/>
    </source>
</evidence>
<keyword evidence="9" id="KW-1185">Reference proteome</keyword>
<dbReference type="InterPro" id="IPR036267">
    <property type="entry name" value="RuvA_C_sf"/>
</dbReference>
<dbReference type="InterPro" id="IPR012340">
    <property type="entry name" value="NA-bd_OB-fold"/>
</dbReference>
<dbReference type="EMBL" id="JACRSS010000001">
    <property type="protein sequence ID" value="MBC8537642.1"/>
    <property type="molecule type" value="Genomic_DNA"/>
</dbReference>
<dbReference type="Pfam" id="PF14520">
    <property type="entry name" value="HHH_5"/>
    <property type="match status" value="1"/>
</dbReference>
<dbReference type="GO" id="GO:0005524">
    <property type="term" value="F:ATP binding"/>
    <property type="evidence" value="ECO:0007669"/>
    <property type="project" value="InterPro"/>
</dbReference>